<proteinExistence type="inferred from homology"/>
<name>A0A166IL62_9AGAM</name>
<organism evidence="6 7">
    <name type="scientific">Sistotremastrum suecicum HHB10207 ss-3</name>
    <dbReference type="NCBI Taxonomy" id="1314776"/>
    <lineage>
        <taxon>Eukaryota</taxon>
        <taxon>Fungi</taxon>
        <taxon>Dikarya</taxon>
        <taxon>Basidiomycota</taxon>
        <taxon>Agaricomycotina</taxon>
        <taxon>Agaricomycetes</taxon>
        <taxon>Sistotremastrales</taxon>
        <taxon>Sistotremastraceae</taxon>
        <taxon>Sistotremastrum</taxon>
    </lineage>
</organism>
<sequence>MSTGFLHALFHPLVSLELFSRPNGDATSSVDVSYILTAFMAIGIYLVFKRYQNARNRPVLFEWPAPSAADPGFSSVTITNPSLESHLSNPNLAPSMPFAGRKYITCYDPSTSLFLATLPADSAFEIGEKIGLAGRAQLSWRSSTFTERKRFVRSLMRWLVDNREVCARVTCRDTGKTLVDAALGEILTTCSKMEWILAHGEQVLRPEKRHSNLTLSYKTSKVYHEPLGVVAAIVSWNYPLHNAISPLLAALFSGNAIVIKCSENVVWSTTWFIGAVKECLRACGHDPNLVQLVACYPEEAEAVTTSAFIKHITFIGSETVGRKVAQAATVHLTPVNLELGGKDPAVLLPGVNINQYASMWMRGVFQNAGQNCIGIERFIVHSSQHDELVRTLTERTKRLRFGSVMSPSAEGYIAPVDCGAMISRDRFSELERLINNAVEEGASLETGGSRWKHVYLEEGAYFSGTVLGNVENGMEIAQTELFAPVALVLKYDTIQEAIDIANGTRFGLGASVFGPDQNLCLKVARRLDCGMVAVNDFAIFYVCCLSQDLPFGGTKASGYGRFGGPEGLRSLTAPKAIVVDKWPWLMQTSIPAILDYPVRSLNQSWDFISGLIGVLYADRWSEKFSSLKRLIRASW</sequence>
<dbReference type="Gene3D" id="3.40.309.10">
    <property type="entry name" value="Aldehyde Dehydrogenase, Chain A, domain 2"/>
    <property type="match status" value="1"/>
</dbReference>
<dbReference type="EMBL" id="KV428006">
    <property type="protein sequence ID" value="KZT43857.1"/>
    <property type="molecule type" value="Genomic_DNA"/>
</dbReference>
<dbReference type="InterPro" id="IPR016162">
    <property type="entry name" value="Ald_DH_N"/>
</dbReference>
<dbReference type="InterPro" id="IPR016161">
    <property type="entry name" value="Ald_DH/histidinol_DH"/>
</dbReference>
<accession>A0A166IL62</accession>
<dbReference type="Pfam" id="PF00171">
    <property type="entry name" value="Aldedh"/>
    <property type="match status" value="1"/>
</dbReference>
<dbReference type="STRING" id="1314776.A0A166IL62"/>
<dbReference type="Gene3D" id="3.40.605.10">
    <property type="entry name" value="Aldehyde Dehydrogenase, Chain A, domain 1"/>
    <property type="match status" value="1"/>
</dbReference>
<evidence type="ECO:0000256" key="3">
    <source>
        <dbReference type="PROSITE-ProRule" id="PRU10007"/>
    </source>
</evidence>
<reference evidence="6 7" key="1">
    <citation type="journal article" date="2016" name="Mol. Biol. Evol.">
        <title>Comparative Genomics of Early-Diverging Mushroom-Forming Fungi Provides Insights into the Origins of Lignocellulose Decay Capabilities.</title>
        <authorList>
            <person name="Nagy L.G."/>
            <person name="Riley R."/>
            <person name="Tritt A."/>
            <person name="Adam C."/>
            <person name="Daum C."/>
            <person name="Floudas D."/>
            <person name="Sun H."/>
            <person name="Yadav J.S."/>
            <person name="Pangilinan J."/>
            <person name="Larsson K.H."/>
            <person name="Matsuura K."/>
            <person name="Barry K."/>
            <person name="Labutti K."/>
            <person name="Kuo R."/>
            <person name="Ohm R.A."/>
            <person name="Bhattacharya S.S."/>
            <person name="Shirouzu T."/>
            <person name="Yoshinaga Y."/>
            <person name="Martin F.M."/>
            <person name="Grigoriev I.V."/>
            <person name="Hibbett D.S."/>
        </authorList>
    </citation>
    <scope>NUCLEOTIDE SEQUENCE [LARGE SCALE GENOMIC DNA]</scope>
    <source>
        <strain evidence="6 7">HHB10207 ss-3</strain>
    </source>
</reference>
<dbReference type="PANTHER" id="PTHR11699">
    <property type="entry name" value="ALDEHYDE DEHYDROGENASE-RELATED"/>
    <property type="match status" value="1"/>
</dbReference>
<evidence type="ECO:0000313" key="7">
    <source>
        <dbReference type="Proteomes" id="UP000076798"/>
    </source>
</evidence>
<feature type="domain" description="Aldehyde dehydrogenase" evidence="5">
    <location>
        <begin position="102"/>
        <end position="576"/>
    </location>
</feature>
<dbReference type="SUPFAM" id="SSF53720">
    <property type="entry name" value="ALDH-like"/>
    <property type="match status" value="1"/>
</dbReference>
<dbReference type="AlphaFoldDB" id="A0A166IL62"/>
<gene>
    <name evidence="6" type="ORF">SISSUDRAFT_1039765</name>
</gene>
<dbReference type="InterPro" id="IPR015590">
    <property type="entry name" value="Aldehyde_DH_dom"/>
</dbReference>
<dbReference type="InterPro" id="IPR016163">
    <property type="entry name" value="Ald_DH_C"/>
</dbReference>
<comment type="similarity">
    <text evidence="1 4">Belongs to the aldehyde dehydrogenase family.</text>
</comment>
<dbReference type="InterPro" id="IPR016160">
    <property type="entry name" value="Ald_DH_CS_CYS"/>
</dbReference>
<evidence type="ECO:0000313" key="6">
    <source>
        <dbReference type="EMBL" id="KZT43857.1"/>
    </source>
</evidence>
<evidence type="ECO:0000256" key="2">
    <source>
        <dbReference type="ARBA" id="ARBA00023002"/>
    </source>
</evidence>
<dbReference type="PROSITE" id="PS00687">
    <property type="entry name" value="ALDEHYDE_DEHYDR_GLU"/>
    <property type="match status" value="1"/>
</dbReference>
<evidence type="ECO:0000259" key="5">
    <source>
        <dbReference type="Pfam" id="PF00171"/>
    </source>
</evidence>
<keyword evidence="7" id="KW-1185">Reference proteome</keyword>
<dbReference type="InterPro" id="IPR029510">
    <property type="entry name" value="Ald_DH_CS_GLU"/>
</dbReference>
<keyword evidence="2 4" id="KW-0560">Oxidoreductase</keyword>
<feature type="active site" evidence="3">
    <location>
        <position position="338"/>
    </location>
</feature>
<dbReference type="PROSITE" id="PS00070">
    <property type="entry name" value="ALDEHYDE_DEHYDR_CYS"/>
    <property type="match status" value="1"/>
</dbReference>
<protein>
    <submittedName>
        <fullName evidence="6">Meiotic sister-chromatid recombination aldehyde dehydrogenase</fullName>
    </submittedName>
</protein>
<evidence type="ECO:0000256" key="1">
    <source>
        <dbReference type="ARBA" id="ARBA00009986"/>
    </source>
</evidence>
<dbReference type="GO" id="GO:0016620">
    <property type="term" value="F:oxidoreductase activity, acting on the aldehyde or oxo group of donors, NAD or NADP as acceptor"/>
    <property type="evidence" value="ECO:0007669"/>
    <property type="project" value="InterPro"/>
</dbReference>
<dbReference type="Proteomes" id="UP000076798">
    <property type="component" value="Unassembled WGS sequence"/>
</dbReference>
<dbReference type="OrthoDB" id="310895at2759"/>
<evidence type="ECO:0000256" key="4">
    <source>
        <dbReference type="RuleBase" id="RU003345"/>
    </source>
</evidence>